<reference evidence="2" key="1">
    <citation type="journal article" date="2015" name="Genome Announc.">
        <title>Draft Genome Sequence of an Anaerobic Ammonium-Oxidizing Bacterium, "Candidatus Brocadia sinica".</title>
        <authorList>
            <person name="Oshiki M."/>
            <person name="Shinyako-Hata K."/>
            <person name="Satoh H."/>
            <person name="Okabe S."/>
        </authorList>
    </citation>
    <scope>NUCLEOTIDE SEQUENCE [LARGE SCALE GENOMIC DNA]</scope>
    <source>
        <strain evidence="2">JPN1</strain>
    </source>
</reference>
<comment type="caution">
    <text evidence="1">The sequence shown here is derived from an EMBL/GenBank/DDBJ whole genome shotgun (WGS) entry which is preliminary data.</text>
</comment>
<proteinExistence type="predicted"/>
<dbReference type="EMBL" id="BAFN01000001">
    <property type="protein sequence ID" value="GAN33698.1"/>
    <property type="molecule type" value="Genomic_DNA"/>
</dbReference>
<protein>
    <submittedName>
        <fullName evidence="1">Uncharacterized protein</fullName>
    </submittedName>
</protein>
<dbReference type="RefSeq" id="WP_052563792.1">
    <property type="nucleotide sequence ID" value="NZ_BAFN01000001.1"/>
</dbReference>
<dbReference type="Pfam" id="PF22091">
    <property type="entry name" value="DUF6941"/>
    <property type="match status" value="1"/>
</dbReference>
<organism evidence="1 2">
    <name type="scientific">Candidatus Brocadia sinica JPN1</name>
    <dbReference type="NCBI Taxonomy" id="1197129"/>
    <lineage>
        <taxon>Bacteria</taxon>
        <taxon>Pseudomonadati</taxon>
        <taxon>Planctomycetota</taxon>
        <taxon>Candidatus Brocadiia</taxon>
        <taxon>Candidatus Brocadiales</taxon>
        <taxon>Candidatus Brocadiaceae</taxon>
        <taxon>Candidatus Brocadia</taxon>
    </lineage>
</organism>
<gene>
    <name evidence="1" type="ORF">BROSI_A2232</name>
</gene>
<name>A0ABQ0JY29_9BACT</name>
<accession>A0ABQ0JY29</accession>
<evidence type="ECO:0000313" key="2">
    <source>
        <dbReference type="Proteomes" id="UP000032309"/>
    </source>
</evidence>
<sequence length="137" mass="15641">MLPVKPEIISFLIADMVIQEKGTNKWSAIGIFDRIRAANFPYIHPCLALYIRLADAEGDYDIRVEFCDDSDRIFAVFEGITLSILSRLHHPDLGIRAGNLLIPKSGKYYFKLYFNGVFAKGFQLDVDEIPSLRQRSE</sequence>
<dbReference type="InterPro" id="IPR054221">
    <property type="entry name" value="DUF6941"/>
</dbReference>
<evidence type="ECO:0000313" key="1">
    <source>
        <dbReference type="EMBL" id="GAN33698.1"/>
    </source>
</evidence>
<dbReference type="Proteomes" id="UP000032309">
    <property type="component" value="Unassembled WGS sequence"/>
</dbReference>
<keyword evidence="2" id="KW-1185">Reference proteome</keyword>